<evidence type="ECO:0000313" key="1">
    <source>
        <dbReference type="EMBL" id="KAL3963196.1"/>
    </source>
</evidence>
<evidence type="ECO:0000313" key="2">
    <source>
        <dbReference type="Proteomes" id="UP001638806"/>
    </source>
</evidence>
<reference evidence="1" key="1">
    <citation type="submission" date="2024-12" db="EMBL/GenBank/DDBJ databases">
        <title>Comparative genomics and development of molecular markers within Purpureocillium lilacinum and among Purpureocillium species.</title>
        <authorList>
            <person name="Yeh Z.-Y."/>
            <person name="Ni N.-T."/>
            <person name="Lo P.-H."/>
            <person name="Mushyakhwo K."/>
            <person name="Lin C.-F."/>
            <person name="Nai Y.-S."/>
        </authorList>
    </citation>
    <scope>NUCLEOTIDE SEQUENCE</scope>
    <source>
        <strain evidence="1">NCHU-NPUST-175</strain>
    </source>
</reference>
<organism evidence="1 2">
    <name type="scientific">Purpureocillium lilacinum</name>
    <name type="common">Paecilomyces lilacinus</name>
    <dbReference type="NCBI Taxonomy" id="33203"/>
    <lineage>
        <taxon>Eukaryota</taxon>
        <taxon>Fungi</taxon>
        <taxon>Dikarya</taxon>
        <taxon>Ascomycota</taxon>
        <taxon>Pezizomycotina</taxon>
        <taxon>Sordariomycetes</taxon>
        <taxon>Hypocreomycetidae</taxon>
        <taxon>Hypocreales</taxon>
        <taxon>Ophiocordycipitaceae</taxon>
        <taxon>Purpureocillium</taxon>
    </lineage>
</organism>
<accession>A0ACC4E3H3</accession>
<keyword evidence="2" id="KW-1185">Reference proteome</keyword>
<dbReference type="Proteomes" id="UP001638806">
    <property type="component" value="Unassembled WGS sequence"/>
</dbReference>
<name>A0ACC4E3H3_PURLI</name>
<dbReference type="EMBL" id="JBGNUJ010000002">
    <property type="protein sequence ID" value="KAL3963196.1"/>
    <property type="molecule type" value="Genomic_DNA"/>
</dbReference>
<sequence length="314" mass="33892">MSWSRPQRWSVGDATNSNSIATTGDCDGTARSPPGTGSEGFQVAKRADDEAKRQYGLQALSRLDRARSLDTPQAWFDALPTAVLRTASKCRRLLHSAFVLSGPNAHSFSSPPPPPPAFESVAPRPTPRPPTVPPDGPAGAFQVQLFVFNASPFKDHWAYFVRSNARHTQGVVLHATGDVNNGFRLEFKRLHDLDTADEVPSEIIPLQWVDAQYFDESAMLNNGNPVIDTVPACAFEVSACKVKAPGKSLNSASTNVGASIALADAFGVPLSNAEPRKKVVQRNCQTWIVESADQLVADGIFSREVAAFLHASEQ</sequence>
<proteinExistence type="predicted"/>
<protein>
    <submittedName>
        <fullName evidence="1">Uncharacterized protein</fullName>
    </submittedName>
</protein>
<comment type="caution">
    <text evidence="1">The sequence shown here is derived from an EMBL/GenBank/DDBJ whole genome shotgun (WGS) entry which is preliminary data.</text>
</comment>
<gene>
    <name evidence="1" type="ORF">ACCO45_000200</name>
</gene>